<keyword evidence="5" id="KW-1133">Transmembrane helix</keyword>
<dbReference type="GO" id="GO:0016298">
    <property type="term" value="F:lipase activity"/>
    <property type="evidence" value="ECO:0007669"/>
    <property type="project" value="InterPro"/>
</dbReference>
<dbReference type="Pfam" id="PF00151">
    <property type="entry name" value="Lipase"/>
    <property type="match status" value="1"/>
</dbReference>
<name>A0A8J5KJA4_HOMAM</name>
<dbReference type="PANTHER" id="PTHR11610:SF173">
    <property type="entry name" value="LIPASE DOMAIN-CONTAINING PROTEIN-RELATED"/>
    <property type="match status" value="1"/>
</dbReference>
<dbReference type="InterPro" id="IPR000734">
    <property type="entry name" value="TAG_lipase"/>
</dbReference>
<dbReference type="GO" id="GO:0016042">
    <property type="term" value="P:lipid catabolic process"/>
    <property type="evidence" value="ECO:0007669"/>
    <property type="project" value="TreeGrafter"/>
</dbReference>
<dbReference type="GO" id="GO:0005615">
    <property type="term" value="C:extracellular space"/>
    <property type="evidence" value="ECO:0007669"/>
    <property type="project" value="TreeGrafter"/>
</dbReference>
<dbReference type="AlphaFoldDB" id="A0A8J5KJA4"/>
<comment type="caution">
    <text evidence="7">The sequence shown here is derived from an EMBL/GenBank/DDBJ whole genome shotgun (WGS) entry which is preliminary data.</text>
</comment>
<reference evidence="7" key="1">
    <citation type="journal article" date="2021" name="Sci. Adv.">
        <title>The American lobster genome reveals insights on longevity, neural, and immune adaptations.</title>
        <authorList>
            <person name="Polinski J.M."/>
            <person name="Zimin A.V."/>
            <person name="Clark K.F."/>
            <person name="Kohn A.B."/>
            <person name="Sadowski N."/>
            <person name="Timp W."/>
            <person name="Ptitsyn A."/>
            <person name="Khanna P."/>
            <person name="Romanova D.Y."/>
            <person name="Williams P."/>
            <person name="Greenwood S.J."/>
            <person name="Moroz L.L."/>
            <person name="Walt D.R."/>
            <person name="Bodnar A.G."/>
        </authorList>
    </citation>
    <scope>NUCLEOTIDE SEQUENCE</scope>
    <source>
        <strain evidence="7">GMGI-L3</strain>
    </source>
</reference>
<accession>A0A8J5KJA4</accession>
<protein>
    <submittedName>
        <fullName evidence="7">Phospholipase A1 member A-like</fullName>
    </submittedName>
</protein>
<evidence type="ECO:0000256" key="4">
    <source>
        <dbReference type="RuleBase" id="RU004262"/>
    </source>
</evidence>
<evidence type="ECO:0000256" key="3">
    <source>
        <dbReference type="ARBA" id="ARBA00022525"/>
    </source>
</evidence>
<evidence type="ECO:0000256" key="5">
    <source>
        <dbReference type="SAM" id="Phobius"/>
    </source>
</evidence>
<dbReference type="Gene3D" id="3.40.50.1820">
    <property type="entry name" value="alpha/beta hydrolase"/>
    <property type="match status" value="1"/>
</dbReference>
<dbReference type="GO" id="GO:0017171">
    <property type="term" value="F:serine hydrolase activity"/>
    <property type="evidence" value="ECO:0007669"/>
    <property type="project" value="TreeGrafter"/>
</dbReference>
<keyword evidence="3" id="KW-0964">Secreted</keyword>
<feature type="domain" description="Lipase" evidence="6">
    <location>
        <begin position="89"/>
        <end position="205"/>
    </location>
</feature>
<keyword evidence="5" id="KW-0472">Membrane</keyword>
<comment type="subcellular location">
    <subcellularLocation>
        <location evidence="1">Secreted</location>
    </subcellularLocation>
</comment>
<proteinExistence type="inferred from homology"/>
<dbReference type="SUPFAM" id="SSF53474">
    <property type="entry name" value="alpha/beta-Hydrolases"/>
    <property type="match status" value="1"/>
</dbReference>
<dbReference type="InterPro" id="IPR029058">
    <property type="entry name" value="AB_hydrolase_fold"/>
</dbReference>
<dbReference type="EMBL" id="JAHLQT010012455">
    <property type="protein sequence ID" value="KAG7171283.1"/>
    <property type="molecule type" value="Genomic_DNA"/>
</dbReference>
<gene>
    <name evidence="7" type="primary">PLA1A-L</name>
    <name evidence="7" type="ORF">Hamer_G013735</name>
</gene>
<feature type="non-terminal residue" evidence="7">
    <location>
        <position position="1"/>
    </location>
</feature>
<dbReference type="Proteomes" id="UP000747542">
    <property type="component" value="Unassembled WGS sequence"/>
</dbReference>
<evidence type="ECO:0000313" key="8">
    <source>
        <dbReference type="Proteomes" id="UP000747542"/>
    </source>
</evidence>
<evidence type="ECO:0000256" key="2">
    <source>
        <dbReference type="ARBA" id="ARBA00010701"/>
    </source>
</evidence>
<feature type="transmembrane region" description="Helical" evidence="5">
    <location>
        <begin position="6"/>
        <end position="24"/>
    </location>
</feature>
<comment type="similarity">
    <text evidence="2 4">Belongs to the AB hydrolase superfamily. Lipase family.</text>
</comment>
<dbReference type="PANTHER" id="PTHR11610">
    <property type="entry name" value="LIPASE"/>
    <property type="match status" value="1"/>
</dbReference>
<organism evidence="7 8">
    <name type="scientific">Homarus americanus</name>
    <name type="common">American lobster</name>
    <dbReference type="NCBI Taxonomy" id="6706"/>
    <lineage>
        <taxon>Eukaryota</taxon>
        <taxon>Metazoa</taxon>
        <taxon>Ecdysozoa</taxon>
        <taxon>Arthropoda</taxon>
        <taxon>Crustacea</taxon>
        <taxon>Multicrustacea</taxon>
        <taxon>Malacostraca</taxon>
        <taxon>Eumalacostraca</taxon>
        <taxon>Eucarida</taxon>
        <taxon>Decapoda</taxon>
        <taxon>Pleocyemata</taxon>
        <taxon>Astacidea</taxon>
        <taxon>Nephropoidea</taxon>
        <taxon>Nephropidae</taxon>
        <taxon>Homarus</taxon>
    </lineage>
</organism>
<sequence length="244" mass="27160">MNVLRVLVVPVMVALVAVIVVKVYSSYPSGRVGVLFYYSTSLHEDRKEFKATKESIAALPVTPSTPVSIIIHGYTESSLRSWVVDLTDGMDASYPWLPPRINEEFLDAGDAILVVNIRTSSIGSHSPPGHIDFYANGGLSQPGCQNWYFPDTAKQVCNHYRAVALMIEAVKYAGKEVFSACGCPDLQSFQNNTCDCQIVNNFGLYPNARDYLTENPQKIRIYKCKKLGLVEKKKYCIALGSWYN</sequence>
<evidence type="ECO:0000313" key="7">
    <source>
        <dbReference type="EMBL" id="KAG7171283.1"/>
    </source>
</evidence>
<keyword evidence="8" id="KW-1185">Reference proteome</keyword>
<keyword evidence="5" id="KW-0812">Transmembrane</keyword>
<dbReference type="InterPro" id="IPR013818">
    <property type="entry name" value="Lipase"/>
</dbReference>
<evidence type="ECO:0000259" key="6">
    <source>
        <dbReference type="Pfam" id="PF00151"/>
    </source>
</evidence>
<evidence type="ECO:0000256" key="1">
    <source>
        <dbReference type="ARBA" id="ARBA00004613"/>
    </source>
</evidence>